<keyword evidence="4" id="KW-1185">Reference proteome</keyword>
<evidence type="ECO:0000313" key="3">
    <source>
        <dbReference type="EMBL" id="RNE66452.1"/>
    </source>
</evidence>
<dbReference type="RefSeq" id="WP_123044886.1">
    <property type="nucleotide sequence ID" value="NZ_RDSR01000004.1"/>
</dbReference>
<dbReference type="Pfam" id="PF09587">
    <property type="entry name" value="PGA_cap"/>
    <property type="match status" value="1"/>
</dbReference>
<evidence type="ECO:0000259" key="2">
    <source>
        <dbReference type="SMART" id="SM00854"/>
    </source>
</evidence>
<organism evidence="3 4">
    <name type="scientific">Cryobacterium tepidiphilum</name>
    <dbReference type="NCBI Taxonomy" id="2486026"/>
    <lineage>
        <taxon>Bacteria</taxon>
        <taxon>Bacillati</taxon>
        <taxon>Actinomycetota</taxon>
        <taxon>Actinomycetes</taxon>
        <taxon>Micrococcales</taxon>
        <taxon>Microbacteriaceae</taxon>
        <taxon>Cryobacterium</taxon>
    </lineage>
</organism>
<protein>
    <submittedName>
        <fullName evidence="3">CapA family protein</fullName>
    </submittedName>
</protein>
<dbReference type="InterPro" id="IPR052169">
    <property type="entry name" value="CW_Biosynth-Accessory"/>
</dbReference>
<dbReference type="CDD" id="cd07381">
    <property type="entry name" value="MPP_CapA"/>
    <property type="match status" value="1"/>
</dbReference>
<sequence>MKRARLRDRILIAICTLAAAAIVATMVIDFSAHSTLAVESIDHAVDIGANDTWSIQFVGDTMLGDGAQPLLNAYGYGWTLSKVAPMLDGDFTVANAEAPIGEQTIPADPGKSYSYNSKPVAAAALKKAGVDAFGLGNNHAMDMGVAGLRDTERFARANGVVTFGAGATLAEAERPLILHSDLGTVGIVALGENFGQLSRAADDHAGTVVFSPESVQRGYDLARAAGADWVVAYVHWGDNYTDTNLQQRYWARLLVDAGYDLIIGTGPHIDGPMDVIDGVPVVYSLGNFVFGAPGRFKGFGREGIGLVFSVELHRRGPTQLTLQCILTDNLITNYVPVPCSPDKLRVVAPTINQGFFVQGDKARMPCDCFTKRDG</sequence>
<dbReference type="PANTHER" id="PTHR33393">
    <property type="entry name" value="POLYGLUTAMINE SYNTHESIS ACCESSORY PROTEIN RV0574C-RELATED"/>
    <property type="match status" value="1"/>
</dbReference>
<name>A0A3M8LNK0_9MICO</name>
<reference evidence="3 4" key="1">
    <citation type="submission" date="2018-11" db="EMBL/GenBank/DDBJ databases">
        <title>Cryobacterium sp. nov., isolated from rhizosphere soil of lettuce.</title>
        <authorList>
            <person name="Wang Y."/>
        </authorList>
    </citation>
    <scope>NUCLEOTIDE SEQUENCE [LARGE SCALE GENOMIC DNA]</scope>
    <source>
        <strain evidence="3 4">NEAU-85</strain>
    </source>
</reference>
<dbReference type="EMBL" id="RDSR01000004">
    <property type="protein sequence ID" value="RNE66452.1"/>
    <property type="molecule type" value="Genomic_DNA"/>
</dbReference>
<dbReference type="SMART" id="SM00854">
    <property type="entry name" value="PGA_cap"/>
    <property type="match status" value="1"/>
</dbReference>
<comment type="caution">
    <text evidence="3">The sequence shown here is derived from an EMBL/GenBank/DDBJ whole genome shotgun (WGS) entry which is preliminary data.</text>
</comment>
<dbReference type="SUPFAM" id="SSF56300">
    <property type="entry name" value="Metallo-dependent phosphatases"/>
    <property type="match status" value="1"/>
</dbReference>
<dbReference type="PANTHER" id="PTHR33393:SF11">
    <property type="entry name" value="POLYGLUTAMINE SYNTHESIS ACCESSORY PROTEIN RV0574C-RELATED"/>
    <property type="match status" value="1"/>
</dbReference>
<accession>A0A3M8LNK0</accession>
<feature type="domain" description="Capsule synthesis protein CapA" evidence="2">
    <location>
        <begin position="54"/>
        <end position="292"/>
    </location>
</feature>
<dbReference type="Gene3D" id="3.60.21.10">
    <property type="match status" value="1"/>
</dbReference>
<dbReference type="OrthoDB" id="4394033at2"/>
<proteinExistence type="inferred from homology"/>
<dbReference type="AlphaFoldDB" id="A0A3M8LNK0"/>
<dbReference type="InterPro" id="IPR029052">
    <property type="entry name" value="Metallo-depent_PP-like"/>
</dbReference>
<gene>
    <name evidence="3" type="ORF">EEJ31_03340</name>
</gene>
<comment type="similarity">
    <text evidence="1">Belongs to the CapA family.</text>
</comment>
<dbReference type="Proteomes" id="UP000279859">
    <property type="component" value="Unassembled WGS sequence"/>
</dbReference>
<evidence type="ECO:0000313" key="4">
    <source>
        <dbReference type="Proteomes" id="UP000279859"/>
    </source>
</evidence>
<dbReference type="InterPro" id="IPR019079">
    <property type="entry name" value="Capsule_synth_CapA"/>
</dbReference>
<evidence type="ECO:0000256" key="1">
    <source>
        <dbReference type="ARBA" id="ARBA00005662"/>
    </source>
</evidence>